<accession>A0A6L9ECK4</accession>
<proteinExistence type="predicted"/>
<keyword evidence="5" id="KW-1185">Reference proteome</keyword>
<evidence type="ECO:0000256" key="3">
    <source>
        <dbReference type="ARBA" id="ARBA00023027"/>
    </source>
</evidence>
<protein>
    <submittedName>
        <fullName evidence="4">4-hydroxythreonine-4-phosphate dehydrogenase PdxA</fullName>
        <ecNumber evidence="4">1.1.1.262</ecNumber>
    </submittedName>
</protein>
<dbReference type="PANTHER" id="PTHR30004">
    <property type="entry name" value="4-HYDROXYTHREONINE-4-PHOSPHATE DEHYDROGENASE"/>
    <property type="match status" value="1"/>
</dbReference>
<dbReference type="Pfam" id="PF04166">
    <property type="entry name" value="PdxA"/>
    <property type="match status" value="1"/>
</dbReference>
<evidence type="ECO:0000256" key="2">
    <source>
        <dbReference type="ARBA" id="ARBA00023002"/>
    </source>
</evidence>
<keyword evidence="1" id="KW-0479">Metal-binding</keyword>
<sequence length="348" mass="38298">MQEKAKIKVGISIGDLNGIGCEVAMKTFEDSRMLDFCTPVFFASNKTISFQKKALGIDFNFNGIPNARKPLDGKINVVNVWKDMPKTEFGECTSEAGDYAIRSLKAAVASLKAGEIDVLVTAPINKKNIQSEDFNFPGHTDYLAKELEGESLMFMVSEQLKVGLLTDHVAVKEVAAEITPEVIVKKAKTIERSLKMDFAIRKPRIAFLGINPHSGDDGVIGKEDDEVLRPVIRQLSDEGHLMFGPYAADSFFGSENHLNFDAILAAYHDQGLIPFKTLAFGKGVNFTAGLSKVRTSPDHGTAYEIAGKGQADHSSFKEAVFTAISIFKNREEYLELTSNPLQKQKIKK</sequence>
<dbReference type="SUPFAM" id="SSF53659">
    <property type="entry name" value="Isocitrate/Isopropylmalate dehydrogenase-like"/>
    <property type="match status" value="1"/>
</dbReference>
<keyword evidence="3" id="KW-0520">NAD</keyword>
<dbReference type="EC" id="1.1.1.262" evidence="4"/>
<dbReference type="GO" id="GO:0050570">
    <property type="term" value="F:4-hydroxythreonine-4-phosphate dehydrogenase activity"/>
    <property type="evidence" value="ECO:0007669"/>
    <property type="project" value="UniProtKB-EC"/>
</dbReference>
<reference evidence="4 5" key="1">
    <citation type="submission" date="2020-01" db="EMBL/GenBank/DDBJ databases">
        <title>Bacteria diversity of Porities sp.</title>
        <authorList>
            <person name="Wang G."/>
        </authorList>
    </citation>
    <scope>NUCLEOTIDE SEQUENCE [LARGE SCALE GENOMIC DNA]</scope>
    <source>
        <strain evidence="4 5">R33</strain>
    </source>
</reference>
<dbReference type="Proteomes" id="UP000475249">
    <property type="component" value="Unassembled WGS sequence"/>
</dbReference>
<evidence type="ECO:0000256" key="1">
    <source>
        <dbReference type="ARBA" id="ARBA00022723"/>
    </source>
</evidence>
<dbReference type="EMBL" id="WXYO01000005">
    <property type="protein sequence ID" value="NAS12426.1"/>
    <property type="molecule type" value="Genomic_DNA"/>
</dbReference>
<dbReference type="GO" id="GO:0051287">
    <property type="term" value="F:NAD binding"/>
    <property type="evidence" value="ECO:0007669"/>
    <property type="project" value="InterPro"/>
</dbReference>
<dbReference type="NCBIfam" id="TIGR00557">
    <property type="entry name" value="pdxA"/>
    <property type="match status" value="1"/>
</dbReference>
<dbReference type="InterPro" id="IPR005255">
    <property type="entry name" value="PdxA_fam"/>
</dbReference>
<evidence type="ECO:0000313" key="4">
    <source>
        <dbReference type="EMBL" id="NAS12426.1"/>
    </source>
</evidence>
<gene>
    <name evidence="4" type="primary">pdxA</name>
    <name evidence="4" type="ORF">GTQ38_10470</name>
</gene>
<dbReference type="AlphaFoldDB" id="A0A6L9ECK4"/>
<comment type="caution">
    <text evidence="4">The sequence shown here is derived from an EMBL/GenBank/DDBJ whole genome shotgun (WGS) entry which is preliminary data.</text>
</comment>
<dbReference type="GO" id="GO:0046872">
    <property type="term" value="F:metal ion binding"/>
    <property type="evidence" value="ECO:0007669"/>
    <property type="project" value="UniProtKB-KW"/>
</dbReference>
<organism evidence="4 5">
    <name type="scientific">Poritiphilus flavus</name>
    <dbReference type="NCBI Taxonomy" id="2697053"/>
    <lineage>
        <taxon>Bacteria</taxon>
        <taxon>Pseudomonadati</taxon>
        <taxon>Bacteroidota</taxon>
        <taxon>Flavobacteriia</taxon>
        <taxon>Flavobacteriales</taxon>
        <taxon>Flavobacteriaceae</taxon>
        <taxon>Poritiphilus</taxon>
    </lineage>
</organism>
<dbReference type="Gene3D" id="3.40.718.10">
    <property type="entry name" value="Isopropylmalate Dehydrogenase"/>
    <property type="match status" value="1"/>
</dbReference>
<name>A0A6L9ECK4_9FLAO</name>
<keyword evidence="2 4" id="KW-0560">Oxidoreductase</keyword>
<dbReference type="PANTHER" id="PTHR30004:SF6">
    <property type="entry name" value="D-THREONATE 4-PHOSPHATE DEHYDROGENASE"/>
    <property type="match status" value="1"/>
</dbReference>
<dbReference type="RefSeq" id="WP_161435473.1">
    <property type="nucleotide sequence ID" value="NZ_WXYO01000005.1"/>
</dbReference>
<evidence type="ECO:0000313" key="5">
    <source>
        <dbReference type="Proteomes" id="UP000475249"/>
    </source>
</evidence>